<dbReference type="InterPro" id="IPR012340">
    <property type="entry name" value="NA-bd_OB-fold"/>
</dbReference>
<feature type="domain" description="TRAM" evidence="6">
    <location>
        <begin position="1"/>
        <end position="59"/>
    </location>
</feature>
<keyword evidence="8" id="KW-1185">Reference proteome</keyword>
<keyword evidence="3 4" id="KW-0949">S-adenosyl-L-methionine</keyword>
<dbReference type="AlphaFoldDB" id="A0A1M4XLD5"/>
<dbReference type="PROSITE" id="PS50926">
    <property type="entry name" value="TRAM"/>
    <property type="match status" value="1"/>
</dbReference>
<dbReference type="GO" id="GO:0008757">
    <property type="term" value="F:S-adenosylmethionine-dependent methyltransferase activity"/>
    <property type="evidence" value="ECO:0007669"/>
    <property type="project" value="UniProtKB-ARBA"/>
</dbReference>
<dbReference type="PROSITE" id="PS51687">
    <property type="entry name" value="SAM_MT_RNA_M5U"/>
    <property type="match status" value="1"/>
</dbReference>
<evidence type="ECO:0000313" key="8">
    <source>
        <dbReference type="Proteomes" id="UP000184251"/>
    </source>
</evidence>
<gene>
    <name evidence="7" type="ORF">SAMN02746064_01527</name>
</gene>
<accession>A0A1M4XLD5</accession>
<dbReference type="PANTHER" id="PTHR11061:SF30">
    <property type="entry name" value="TRNA (URACIL(54)-C(5))-METHYLTRANSFERASE"/>
    <property type="match status" value="1"/>
</dbReference>
<dbReference type="Gene3D" id="2.40.50.1070">
    <property type="match status" value="1"/>
</dbReference>
<feature type="binding site" evidence="4">
    <location>
        <position position="286"/>
    </location>
    <ligand>
        <name>S-adenosyl-L-methionine</name>
        <dbReference type="ChEBI" id="CHEBI:59789"/>
    </ligand>
</feature>
<proteinExistence type="inferred from homology"/>
<evidence type="ECO:0000256" key="1">
    <source>
        <dbReference type="ARBA" id="ARBA00022603"/>
    </source>
</evidence>
<dbReference type="EMBL" id="FQTU01000010">
    <property type="protein sequence ID" value="SHE94208.1"/>
    <property type="molecule type" value="Genomic_DNA"/>
</dbReference>
<sequence>MVKKGEIIELKIEDLKFPNRGQSILEDKKIIVHNTLPGQEVRIRIKKKRKSKIEGTLLEVITPAPNQIEAPCPEFGSCGGCTYQNLAYADQLKLKESFVKEILSDFNIEEAFEGVLPSPQEFSYRNKMEFSFGDSYKEGPLMLGLHKRGSMYDIIDASECMLVDKDFNKILKAVLEFSRFNEYDYYHKRSHEGFLRHLVVRKGIKTNELLIELVTSSQNTLNEIGFLEALENADVDATIKGIIHTQNDSLSDVVQEDTSKVLYGQDYIYDEINGLKFKVTPRSFFQTNTLGAEVLYDVVVDYAGSSSAKHIFDLYCGTGTITQILAKNHDFVTGIEIVADAVAAANENARLNGIDNAQFICGDVMEEVSKLEDKPDVIILDPPRDGIHVKAIDKIIAFNPESFVYVSCKPTSLARDLPRFLEAGYAIKRVCCVDMFPNTPHVETVVLVSRVTKKA</sequence>
<feature type="active site" evidence="5">
    <location>
        <position position="408"/>
    </location>
</feature>
<dbReference type="NCBIfam" id="TIGR00479">
    <property type="entry name" value="rumA"/>
    <property type="match status" value="1"/>
</dbReference>
<dbReference type="InterPro" id="IPR030390">
    <property type="entry name" value="MeTrfase_TrmA_AS"/>
</dbReference>
<dbReference type="Pfam" id="PF05958">
    <property type="entry name" value="tRNA_U5-meth_tr"/>
    <property type="match status" value="1"/>
</dbReference>
<protein>
    <submittedName>
        <fullName evidence="7">23S rRNA (Uracil-5-)-methyltransferase RumA</fullName>
    </submittedName>
</protein>
<feature type="binding site" evidence="4">
    <location>
        <position position="381"/>
    </location>
    <ligand>
        <name>S-adenosyl-L-methionine</name>
        <dbReference type="ChEBI" id="CHEBI:59789"/>
    </ligand>
</feature>
<evidence type="ECO:0000313" key="7">
    <source>
        <dbReference type="EMBL" id="SHE94208.1"/>
    </source>
</evidence>
<dbReference type="FunFam" id="3.40.50.150:FF:000009">
    <property type="entry name" value="23S rRNA (Uracil(1939)-C(5))-methyltransferase RlmD"/>
    <property type="match status" value="1"/>
</dbReference>
<feature type="binding site" evidence="4">
    <location>
        <position position="336"/>
    </location>
    <ligand>
        <name>S-adenosyl-L-methionine</name>
        <dbReference type="ChEBI" id="CHEBI:59789"/>
    </ligand>
</feature>
<dbReference type="OrthoDB" id="9804590at2"/>
<dbReference type="InterPro" id="IPR010280">
    <property type="entry name" value="U5_MeTrfase_fam"/>
</dbReference>
<keyword evidence="2 4" id="KW-0808">Transferase</keyword>
<dbReference type="CDD" id="cd02440">
    <property type="entry name" value="AdoMet_MTases"/>
    <property type="match status" value="1"/>
</dbReference>
<dbReference type="Gene3D" id="3.40.50.150">
    <property type="entry name" value="Vaccinia Virus protein VP39"/>
    <property type="match status" value="1"/>
</dbReference>
<dbReference type="Pfam" id="PF01938">
    <property type="entry name" value="TRAM"/>
    <property type="match status" value="1"/>
</dbReference>
<evidence type="ECO:0000256" key="4">
    <source>
        <dbReference type="PROSITE-ProRule" id="PRU01024"/>
    </source>
</evidence>
<organism evidence="7 8">
    <name type="scientific">Alkalibacter saccharofermentans DSM 14828</name>
    <dbReference type="NCBI Taxonomy" id="1120975"/>
    <lineage>
        <taxon>Bacteria</taxon>
        <taxon>Bacillati</taxon>
        <taxon>Bacillota</taxon>
        <taxon>Clostridia</taxon>
        <taxon>Eubacteriales</taxon>
        <taxon>Eubacteriaceae</taxon>
        <taxon>Alkalibacter</taxon>
    </lineage>
</organism>
<comment type="similarity">
    <text evidence="4">Belongs to the class I-like SAM-binding methyltransferase superfamily. RNA M5U methyltransferase family.</text>
</comment>
<dbReference type="Proteomes" id="UP000184251">
    <property type="component" value="Unassembled WGS sequence"/>
</dbReference>
<evidence type="ECO:0000256" key="3">
    <source>
        <dbReference type="ARBA" id="ARBA00022691"/>
    </source>
</evidence>
<dbReference type="RefSeq" id="WP_073270751.1">
    <property type="nucleotide sequence ID" value="NZ_FQTU01000010.1"/>
</dbReference>
<dbReference type="Gene3D" id="2.40.50.140">
    <property type="entry name" value="Nucleic acid-binding proteins"/>
    <property type="match status" value="1"/>
</dbReference>
<dbReference type="GO" id="GO:0001510">
    <property type="term" value="P:RNA methylation"/>
    <property type="evidence" value="ECO:0007669"/>
    <property type="project" value="UniProtKB-ARBA"/>
</dbReference>
<feature type="binding site" evidence="4">
    <location>
        <position position="315"/>
    </location>
    <ligand>
        <name>S-adenosyl-L-methionine</name>
        <dbReference type="ChEBI" id="CHEBI:59789"/>
    </ligand>
</feature>
<dbReference type="PROSITE" id="PS01230">
    <property type="entry name" value="TRMA_1"/>
    <property type="match status" value="1"/>
</dbReference>
<dbReference type="PANTHER" id="PTHR11061">
    <property type="entry name" value="RNA M5U METHYLTRANSFERASE"/>
    <property type="match status" value="1"/>
</dbReference>
<dbReference type="InterPro" id="IPR002792">
    <property type="entry name" value="TRAM_dom"/>
</dbReference>
<keyword evidence="1 4" id="KW-0489">Methyltransferase</keyword>
<dbReference type="SUPFAM" id="SSF50249">
    <property type="entry name" value="Nucleic acid-binding proteins"/>
    <property type="match status" value="1"/>
</dbReference>
<feature type="active site" description="Nucleophile" evidence="4">
    <location>
        <position position="408"/>
    </location>
</feature>
<evidence type="ECO:0000259" key="6">
    <source>
        <dbReference type="PROSITE" id="PS50926"/>
    </source>
</evidence>
<dbReference type="GO" id="GO:0006396">
    <property type="term" value="P:RNA processing"/>
    <property type="evidence" value="ECO:0007669"/>
    <property type="project" value="InterPro"/>
</dbReference>
<evidence type="ECO:0000256" key="2">
    <source>
        <dbReference type="ARBA" id="ARBA00022679"/>
    </source>
</evidence>
<reference evidence="7 8" key="1">
    <citation type="submission" date="2016-11" db="EMBL/GenBank/DDBJ databases">
        <authorList>
            <person name="Jaros S."/>
            <person name="Januszkiewicz K."/>
            <person name="Wedrychowicz H."/>
        </authorList>
    </citation>
    <scope>NUCLEOTIDE SEQUENCE [LARGE SCALE GENOMIC DNA]</scope>
    <source>
        <strain evidence="7 8">DSM 14828</strain>
    </source>
</reference>
<name>A0A1M4XLD5_9FIRM</name>
<dbReference type="InterPro" id="IPR029063">
    <property type="entry name" value="SAM-dependent_MTases_sf"/>
</dbReference>
<dbReference type="SUPFAM" id="SSF53335">
    <property type="entry name" value="S-adenosyl-L-methionine-dependent methyltransferases"/>
    <property type="match status" value="1"/>
</dbReference>
<evidence type="ECO:0000256" key="5">
    <source>
        <dbReference type="PROSITE-ProRule" id="PRU10015"/>
    </source>
</evidence>
<dbReference type="STRING" id="1120975.SAMN02746064_01527"/>
<dbReference type="GO" id="GO:0008173">
    <property type="term" value="F:RNA methyltransferase activity"/>
    <property type="evidence" value="ECO:0007669"/>
    <property type="project" value="InterPro"/>
</dbReference>